<organism evidence="2 4">
    <name type="scientific">Aminobacter carboxidus</name>
    <dbReference type="NCBI Taxonomy" id="376165"/>
    <lineage>
        <taxon>Bacteria</taxon>
        <taxon>Pseudomonadati</taxon>
        <taxon>Pseudomonadota</taxon>
        <taxon>Alphaproteobacteria</taxon>
        <taxon>Hyphomicrobiales</taxon>
        <taxon>Phyllobacteriaceae</taxon>
        <taxon>Aminobacter</taxon>
    </lineage>
</organism>
<comment type="caution">
    <text evidence="2">The sequence shown here is derived from an EMBL/GenBank/DDBJ whole genome shotgun (WGS) entry which is preliminary data.</text>
</comment>
<protein>
    <submittedName>
        <fullName evidence="2">Uncharacterized protein</fullName>
    </submittedName>
</protein>
<evidence type="ECO:0000256" key="1">
    <source>
        <dbReference type="SAM" id="SignalP"/>
    </source>
</evidence>
<keyword evidence="1" id="KW-0732">Signal</keyword>
<reference evidence="3 5" key="2">
    <citation type="submission" date="2020-09" db="EMBL/GenBank/DDBJ databases">
        <title>Draft Genome Sequence of Aminobacter carboxidus type strain DSM 1086, a soil Gram-negative carboxydobacterium.</title>
        <authorList>
            <person name="Turrini P."/>
            <person name="Tescari M."/>
            <person name="Artuso I."/>
            <person name="Lugli G.A."/>
            <person name="Frangipani E."/>
            <person name="Ventura M."/>
            <person name="Visca P."/>
        </authorList>
    </citation>
    <scope>NUCLEOTIDE SEQUENCE [LARGE SCALE GENOMIC DNA]</scope>
    <source>
        <strain evidence="3 5">DSM 1086</strain>
    </source>
</reference>
<accession>A0A8E2BBZ5</accession>
<evidence type="ECO:0000313" key="5">
    <source>
        <dbReference type="Proteomes" id="UP000598227"/>
    </source>
</evidence>
<evidence type="ECO:0000313" key="4">
    <source>
        <dbReference type="Proteomes" id="UP000532373"/>
    </source>
</evidence>
<dbReference type="EMBL" id="JACHGI010000001">
    <property type="protein sequence ID" value="MBB6464230.1"/>
    <property type="molecule type" value="Genomic_DNA"/>
</dbReference>
<reference evidence="2 4" key="1">
    <citation type="submission" date="2020-08" db="EMBL/GenBank/DDBJ databases">
        <title>Genomic Encyclopedia of Type Strains, Phase IV (KMG-IV): sequencing the most valuable type-strain genomes for metagenomic binning, comparative biology and taxonomic classification.</title>
        <authorList>
            <person name="Goeker M."/>
        </authorList>
    </citation>
    <scope>NUCLEOTIDE SEQUENCE [LARGE SCALE GENOMIC DNA]</scope>
    <source>
        <strain evidence="2 4">DSM 17454</strain>
    </source>
</reference>
<dbReference type="RefSeq" id="WP_184766849.1">
    <property type="nucleotide sequence ID" value="NZ_JACHGI010000001.1"/>
</dbReference>
<feature type="signal peptide" evidence="1">
    <location>
        <begin position="1"/>
        <end position="20"/>
    </location>
</feature>
<proteinExistence type="predicted"/>
<dbReference type="AlphaFoldDB" id="A0A8E2BBZ5"/>
<name>A0A8E2BBZ5_9HYPH</name>
<dbReference type="Proteomes" id="UP000598227">
    <property type="component" value="Unassembled WGS sequence"/>
</dbReference>
<keyword evidence="5" id="KW-1185">Reference proteome</keyword>
<dbReference type="Proteomes" id="UP000532373">
    <property type="component" value="Unassembled WGS sequence"/>
</dbReference>
<feature type="chain" id="PRO_5034693006" evidence="1">
    <location>
        <begin position="21"/>
        <end position="79"/>
    </location>
</feature>
<evidence type="ECO:0000313" key="3">
    <source>
        <dbReference type="EMBL" id="MBE1207839.1"/>
    </source>
</evidence>
<gene>
    <name evidence="2" type="ORF">HNQ96_000077</name>
    <name evidence="3" type="ORF">IHE39_26465</name>
</gene>
<dbReference type="EMBL" id="JACZEP010000014">
    <property type="protein sequence ID" value="MBE1207839.1"/>
    <property type="molecule type" value="Genomic_DNA"/>
</dbReference>
<evidence type="ECO:0000313" key="2">
    <source>
        <dbReference type="EMBL" id="MBB6464230.1"/>
    </source>
</evidence>
<sequence length="79" mass="8243">MLRAITLAFALSVFPATAFAHSCPSIMAAIDAAMPTSTLAEADMTKVKELRAKGEELHASGDHMGSEAALNEAKKILGI</sequence>